<dbReference type="FunFam" id="3.40.50.2000:FF:000050">
    <property type="entry name" value="UDP-glucuronosyltransferase"/>
    <property type="match status" value="1"/>
</dbReference>
<organism evidence="6 7">
    <name type="scientific">Pseudolycoriella hygida</name>
    <dbReference type="NCBI Taxonomy" id="35572"/>
    <lineage>
        <taxon>Eukaryota</taxon>
        <taxon>Metazoa</taxon>
        <taxon>Ecdysozoa</taxon>
        <taxon>Arthropoda</taxon>
        <taxon>Hexapoda</taxon>
        <taxon>Insecta</taxon>
        <taxon>Pterygota</taxon>
        <taxon>Neoptera</taxon>
        <taxon>Endopterygota</taxon>
        <taxon>Diptera</taxon>
        <taxon>Nematocera</taxon>
        <taxon>Sciaroidea</taxon>
        <taxon>Sciaridae</taxon>
        <taxon>Pseudolycoriella</taxon>
    </lineage>
</organism>
<dbReference type="OrthoDB" id="5835829at2759"/>
<dbReference type="InterPro" id="IPR035595">
    <property type="entry name" value="UDP_glycos_trans_CS"/>
</dbReference>
<dbReference type="PANTHER" id="PTHR48043">
    <property type="entry name" value="EG:EG0003.4 PROTEIN-RELATED"/>
    <property type="match status" value="1"/>
</dbReference>
<dbReference type="PROSITE" id="PS00375">
    <property type="entry name" value="UDPGT"/>
    <property type="match status" value="1"/>
</dbReference>
<evidence type="ECO:0000256" key="3">
    <source>
        <dbReference type="ARBA" id="ARBA00022679"/>
    </source>
</evidence>
<dbReference type="Proteomes" id="UP001151699">
    <property type="component" value="Chromosome A"/>
</dbReference>
<gene>
    <name evidence="6" type="primary">UGT5_10</name>
    <name evidence="6" type="ORF">Bhyg_03404</name>
</gene>
<keyword evidence="7" id="KW-1185">Reference proteome</keyword>
<sequence length="407" mass="46785">MRLFPHPATSHFNVFQPILRRLAEAGHEVTVVSHFPDPNPPKTYTDLKLPGETLTNAISLQSDWFLNRRYYGHFYEFWFVYEWGKESCQTAYNSTAIKKILNSKTKYDVILMETFNTDCLMGVVWKLQSPVIALSSCNLMPWHYDRVGNPHIPSFVPSLFMEFSDKMTFRQRFMNFIDVHLKKGFYNWVVDGYTDKMLKQIFGDEIPSVSDLKKETSLMFVNSHYSLSGAKPLSPSVIEIGGIHIKDPKPINHEIKDFLDRSHEGVVFVSWGSMVKADTMKVEIRESMLQAFGSFKEKFLWKWENETMPNKPKNVYIQKWLQQREILCHPNVKAFITHGGLLGSSEAAHCGVPTVVTPMYGDQFLNAAGMVRRGMGFVVHYEQITKETMQKAIQFTLSPAAQLNAKT</sequence>
<dbReference type="PANTHER" id="PTHR48043:SF114">
    <property type="entry name" value="IP04436P-RELATED"/>
    <property type="match status" value="1"/>
</dbReference>
<proteinExistence type="inferred from homology"/>
<dbReference type="FunFam" id="3.40.50.2000:FF:000144">
    <property type="entry name" value="UDP-glucuronosyltransferase"/>
    <property type="match status" value="1"/>
</dbReference>
<dbReference type="GO" id="GO:0015020">
    <property type="term" value="F:glucuronosyltransferase activity"/>
    <property type="evidence" value="ECO:0007669"/>
    <property type="project" value="UniProtKB-EC"/>
</dbReference>
<keyword evidence="3 4" id="KW-0808">Transferase</keyword>
<dbReference type="GO" id="GO:0016020">
    <property type="term" value="C:membrane"/>
    <property type="evidence" value="ECO:0007669"/>
    <property type="project" value="UniProtKB-SubCell"/>
</dbReference>
<comment type="similarity">
    <text evidence="1 4">Belongs to the UDP-glycosyltransferase family.</text>
</comment>
<evidence type="ECO:0000256" key="5">
    <source>
        <dbReference type="RuleBase" id="RU362059"/>
    </source>
</evidence>
<comment type="caution">
    <text evidence="6">The sequence shown here is derived from an EMBL/GenBank/DDBJ whole genome shotgun (WGS) entry which is preliminary data.</text>
</comment>
<dbReference type="Pfam" id="PF00201">
    <property type="entry name" value="UDPGT"/>
    <property type="match status" value="1"/>
</dbReference>
<dbReference type="EC" id="2.4.1.17" evidence="5"/>
<dbReference type="AlphaFoldDB" id="A0A9Q0NDL9"/>
<dbReference type="CDD" id="cd03784">
    <property type="entry name" value="GT1_Gtf-like"/>
    <property type="match status" value="1"/>
</dbReference>
<evidence type="ECO:0000256" key="2">
    <source>
        <dbReference type="ARBA" id="ARBA00022676"/>
    </source>
</evidence>
<dbReference type="Gene3D" id="3.40.50.2000">
    <property type="entry name" value="Glycogen Phosphorylase B"/>
    <property type="match status" value="2"/>
</dbReference>
<evidence type="ECO:0000256" key="1">
    <source>
        <dbReference type="ARBA" id="ARBA00009995"/>
    </source>
</evidence>
<name>A0A9Q0NDL9_9DIPT</name>
<dbReference type="InterPro" id="IPR050271">
    <property type="entry name" value="UDP-glycosyltransferase"/>
</dbReference>
<accession>A0A9Q0NDL9</accession>
<comment type="subcellular location">
    <subcellularLocation>
        <location evidence="5">Membrane</location>
        <topology evidence="5">Single-pass membrane protein</topology>
    </subcellularLocation>
</comment>
<feature type="non-terminal residue" evidence="6">
    <location>
        <position position="1"/>
    </location>
</feature>
<reference evidence="6" key="1">
    <citation type="submission" date="2022-07" db="EMBL/GenBank/DDBJ databases">
        <authorList>
            <person name="Trinca V."/>
            <person name="Uliana J.V.C."/>
            <person name="Torres T.T."/>
            <person name="Ward R.J."/>
            <person name="Monesi N."/>
        </authorList>
    </citation>
    <scope>NUCLEOTIDE SEQUENCE</scope>
    <source>
        <strain evidence="6">HSMRA1968</strain>
        <tissue evidence="6">Whole embryos</tissue>
    </source>
</reference>
<evidence type="ECO:0000313" key="7">
    <source>
        <dbReference type="Proteomes" id="UP001151699"/>
    </source>
</evidence>
<keyword evidence="2 4" id="KW-0328">Glycosyltransferase</keyword>
<protein>
    <recommendedName>
        <fullName evidence="5">UDP-glucuronosyltransferase</fullName>
        <ecNumber evidence="5">2.4.1.17</ecNumber>
    </recommendedName>
</protein>
<comment type="catalytic activity">
    <reaction evidence="5">
        <text>glucuronate acceptor + UDP-alpha-D-glucuronate = acceptor beta-D-glucuronoside + UDP + H(+)</text>
        <dbReference type="Rhea" id="RHEA:21032"/>
        <dbReference type="ChEBI" id="CHEBI:15378"/>
        <dbReference type="ChEBI" id="CHEBI:58052"/>
        <dbReference type="ChEBI" id="CHEBI:58223"/>
        <dbReference type="ChEBI" id="CHEBI:132367"/>
        <dbReference type="ChEBI" id="CHEBI:132368"/>
        <dbReference type="EC" id="2.4.1.17"/>
    </reaction>
</comment>
<dbReference type="SUPFAM" id="SSF53756">
    <property type="entry name" value="UDP-Glycosyltransferase/glycogen phosphorylase"/>
    <property type="match status" value="1"/>
</dbReference>
<evidence type="ECO:0000256" key="4">
    <source>
        <dbReference type="RuleBase" id="RU003718"/>
    </source>
</evidence>
<dbReference type="InterPro" id="IPR002213">
    <property type="entry name" value="UDP_glucos_trans"/>
</dbReference>
<evidence type="ECO:0000313" key="6">
    <source>
        <dbReference type="EMBL" id="KAJ6648178.1"/>
    </source>
</evidence>
<dbReference type="EMBL" id="WJQU01000001">
    <property type="protein sequence ID" value="KAJ6648178.1"/>
    <property type="molecule type" value="Genomic_DNA"/>
</dbReference>